<evidence type="ECO:0000256" key="12">
    <source>
        <dbReference type="SAM" id="Phobius"/>
    </source>
</evidence>
<evidence type="ECO:0000256" key="1">
    <source>
        <dbReference type="ARBA" id="ARBA00004651"/>
    </source>
</evidence>
<protein>
    <submittedName>
        <fullName evidence="15">G_PROTEIN_RECEP_F1_2 domain-containing protein</fullName>
    </submittedName>
</protein>
<feature type="transmembrane region" description="Helical" evidence="12">
    <location>
        <begin position="139"/>
        <end position="157"/>
    </location>
</feature>
<feature type="transmembrane region" description="Helical" evidence="12">
    <location>
        <begin position="94"/>
        <end position="119"/>
    </location>
</feature>
<dbReference type="PANTHER" id="PTHR24248">
    <property type="entry name" value="ADRENERGIC RECEPTOR-RELATED G-PROTEIN COUPLED RECEPTOR"/>
    <property type="match status" value="1"/>
</dbReference>
<dbReference type="WBParaSite" id="snap_masked-unitig_33223-processed-gene-0.0-mRNA-1">
    <property type="protein sequence ID" value="snap_masked-unitig_33223-processed-gene-0.0-mRNA-1"/>
    <property type="gene ID" value="snap_masked-unitig_33223-processed-gene-0.0"/>
</dbReference>
<dbReference type="PROSITE" id="PS50262">
    <property type="entry name" value="G_PROTEIN_RECEP_F1_2"/>
    <property type="match status" value="1"/>
</dbReference>
<keyword evidence="8" id="KW-0325">Glycoprotein</keyword>
<evidence type="ECO:0000256" key="8">
    <source>
        <dbReference type="ARBA" id="ARBA00023180"/>
    </source>
</evidence>
<keyword evidence="5 10" id="KW-0297">G-protein coupled receptor</keyword>
<evidence type="ECO:0000256" key="11">
    <source>
        <dbReference type="SAM" id="MobiDB-lite"/>
    </source>
</evidence>
<keyword evidence="14" id="KW-1185">Reference proteome</keyword>
<keyword evidence="7 10" id="KW-0675">Receptor</keyword>
<sequence>PSEKDEFLALVAAAVPPVAAAANHPGGADHLDDAGGPRNLLGDRGNCTRPQGVQTGSWRRWAFADLLPGLLVDAVLLVKQLLGAWVFGVRWCELWLAIDVLACTASIMNLCLISLDRYWSVFQGAHVSAEEDAAAGRRGLIGVVWLLSAAICLPPLLGWRKPQAGRTAWAASTSPLLIMLFVYARIFRTPQTPRPPALPASAVVDVSDGSRCGGDNRRQRNVDALRRSAASTARLQRPTPSKTELDRMSNRMSNGCRTGCRTGCSNPTAADGLGETAAVEAAQSAAPKAMSAAEAALRQKRRLARARERRATLVLGLIMGAFVLCWFPFFTTYLTDIFCGCNSAPHSPAAGPLAYLQIRWAGINELSPKPTAGPSAKRFACSFDCRHALSSGAAMKATNRRKFRCSKDAQRLRFNASRMAILPCRLIEVAPTPAWKRHRSGACPPLAKENRPGAVHSVSFLAAHVDSAAGRAPFLQLGPKGNPNWPACPAARSTRRALARSAFCFG</sequence>
<evidence type="ECO:0000256" key="6">
    <source>
        <dbReference type="ARBA" id="ARBA00023136"/>
    </source>
</evidence>
<evidence type="ECO:0000256" key="3">
    <source>
        <dbReference type="ARBA" id="ARBA00022692"/>
    </source>
</evidence>
<keyword evidence="9 10" id="KW-0807">Transducer</keyword>
<feature type="compositionally biased region" description="Low complexity" evidence="11">
    <location>
        <begin position="227"/>
        <end position="237"/>
    </location>
</feature>
<keyword evidence="4 12" id="KW-1133">Transmembrane helix</keyword>
<name>A0A1I8JQI2_9PLAT</name>
<evidence type="ECO:0000256" key="5">
    <source>
        <dbReference type="ARBA" id="ARBA00023040"/>
    </source>
</evidence>
<organism evidence="14 15">
    <name type="scientific">Macrostomum lignano</name>
    <dbReference type="NCBI Taxonomy" id="282301"/>
    <lineage>
        <taxon>Eukaryota</taxon>
        <taxon>Metazoa</taxon>
        <taxon>Spiralia</taxon>
        <taxon>Lophotrochozoa</taxon>
        <taxon>Platyhelminthes</taxon>
        <taxon>Rhabditophora</taxon>
        <taxon>Macrostomorpha</taxon>
        <taxon>Macrostomida</taxon>
        <taxon>Macrostomidae</taxon>
        <taxon>Macrostomum</taxon>
    </lineage>
</organism>
<feature type="transmembrane region" description="Helical" evidence="12">
    <location>
        <begin position="311"/>
        <end position="334"/>
    </location>
</feature>
<dbReference type="GO" id="GO:0005886">
    <property type="term" value="C:plasma membrane"/>
    <property type="evidence" value="ECO:0007669"/>
    <property type="project" value="UniProtKB-SubCell"/>
</dbReference>
<dbReference type="InterPro" id="IPR000276">
    <property type="entry name" value="GPCR_Rhodpsn"/>
</dbReference>
<reference evidence="15" key="1">
    <citation type="submission" date="2016-11" db="UniProtKB">
        <authorList>
            <consortium name="WormBaseParasite"/>
        </authorList>
    </citation>
    <scope>IDENTIFICATION</scope>
</reference>
<dbReference type="Gene3D" id="1.20.1070.10">
    <property type="entry name" value="Rhodopsin 7-helix transmembrane proteins"/>
    <property type="match status" value="1"/>
</dbReference>
<feature type="region of interest" description="Disordered" evidence="11">
    <location>
        <begin position="226"/>
        <end position="250"/>
    </location>
</feature>
<feature type="transmembrane region" description="Helical" evidence="12">
    <location>
        <begin position="169"/>
        <end position="187"/>
    </location>
</feature>
<proteinExistence type="inferred from homology"/>
<dbReference type="GO" id="GO:0004930">
    <property type="term" value="F:G protein-coupled receptor activity"/>
    <property type="evidence" value="ECO:0007669"/>
    <property type="project" value="UniProtKB-KW"/>
</dbReference>
<comment type="subcellular location">
    <subcellularLocation>
        <location evidence="1">Cell membrane</location>
        <topology evidence="1">Multi-pass membrane protein</topology>
    </subcellularLocation>
</comment>
<evidence type="ECO:0000259" key="13">
    <source>
        <dbReference type="PROSITE" id="PS50262"/>
    </source>
</evidence>
<dbReference type="SUPFAM" id="SSF81321">
    <property type="entry name" value="Family A G protein-coupled receptor-like"/>
    <property type="match status" value="1"/>
</dbReference>
<dbReference type="PANTHER" id="PTHR24248:SF174">
    <property type="entry name" value="TYRAMINE_OCTOPAMINE RECEPTOR"/>
    <property type="match status" value="1"/>
</dbReference>
<keyword evidence="3 10" id="KW-0812">Transmembrane</keyword>
<comment type="similarity">
    <text evidence="10">Belongs to the G-protein coupled receptor 1 family.</text>
</comment>
<dbReference type="Proteomes" id="UP000095280">
    <property type="component" value="Unplaced"/>
</dbReference>
<evidence type="ECO:0000256" key="7">
    <source>
        <dbReference type="ARBA" id="ARBA00023170"/>
    </source>
</evidence>
<evidence type="ECO:0000256" key="9">
    <source>
        <dbReference type="ARBA" id="ARBA00023224"/>
    </source>
</evidence>
<dbReference type="PRINTS" id="PR00237">
    <property type="entry name" value="GPCRRHODOPSN"/>
</dbReference>
<dbReference type="Pfam" id="PF00001">
    <property type="entry name" value="7tm_1"/>
    <property type="match status" value="2"/>
</dbReference>
<feature type="domain" description="G-protein coupled receptors family 1 profile" evidence="13">
    <location>
        <begin position="62"/>
        <end position="338"/>
    </location>
</feature>
<keyword evidence="6 12" id="KW-0472">Membrane</keyword>
<dbReference type="PROSITE" id="PS00237">
    <property type="entry name" value="G_PROTEIN_RECEP_F1_1"/>
    <property type="match status" value="1"/>
</dbReference>
<evidence type="ECO:0000313" key="14">
    <source>
        <dbReference type="Proteomes" id="UP000095280"/>
    </source>
</evidence>
<dbReference type="AlphaFoldDB" id="A0A1I8JQI2"/>
<keyword evidence="2" id="KW-1003">Cell membrane</keyword>
<evidence type="ECO:0000313" key="15">
    <source>
        <dbReference type="WBParaSite" id="snap_masked-unitig_33223-processed-gene-0.0-mRNA-1"/>
    </source>
</evidence>
<evidence type="ECO:0000256" key="2">
    <source>
        <dbReference type="ARBA" id="ARBA00022475"/>
    </source>
</evidence>
<evidence type="ECO:0000256" key="10">
    <source>
        <dbReference type="RuleBase" id="RU000688"/>
    </source>
</evidence>
<dbReference type="InterPro" id="IPR017452">
    <property type="entry name" value="GPCR_Rhodpsn_7TM"/>
</dbReference>
<evidence type="ECO:0000256" key="4">
    <source>
        <dbReference type="ARBA" id="ARBA00022989"/>
    </source>
</evidence>
<accession>A0A1I8JQI2</accession>